<sequence>MMLPNGQFRKFILAIFQAKVTGDSPPPRRGRGIGGPTTVAQSGALLLSGPGRYAAEQVEPINFQTSIALAFSLLTTDPVPTTTRWRTPPGQAAAQAAAHTGSTAASQSGAYDPAHRGKKRTRESIRERTLEAGRLQARLPSRRQDLLSLWKPGQVAPDDTKAKLHSVDPKLVFNEPRYGYGETSVLQAPGPEFNWFARADRRPNVFWMKAPSEKASLEAFTNTLLSLARDHGAGMLNFRVELQSFKTSCQDWDRLYGEEDDMRAAKRQRQNDLPVAAAARTAIVTCANCNEPGHVMGDCVRPSWRYGSITGCAKCNDKTHHLDNCRGMQKYDPKTEEGLKFLVQFFIADRLNKPPFRSEKFHWFDLLEHFANQKVSNKDQLANVVNWPWTIKFCRDFVYGKHTMEDLPTDPFWDDKTGLDVLQMRNAGQLDGERFVSQHMMENPSAGSQTGAPTTSSGSSATTAPRRSVFRNTLANSGLEIVPVDSNNDDDDDLL</sequence>
<protein>
    <recommendedName>
        <fullName evidence="3">CCHC-type domain-containing protein</fullName>
    </recommendedName>
</protein>
<evidence type="ECO:0000256" key="2">
    <source>
        <dbReference type="SAM" id="MobiDB-lite"/>
    </source>
</evidence>
<dbReference type="InterPro" id="IPR036875">
    <property type="entry name" value="Znf_CCHC_sf"/>
</dbReference>
<gene>
    <name evidence="4" type="ORF">VTJ49DRAFT_5978</name>
</gene>
<evidence type="ECO:0000259" key="3">
    <source>
        <dbReference type="PROSITE" id="PS50158"/>
    </source>
</evidence>
<feature type="region of interest" description="Disordered" evidence="2">
    <location>
        <begin position="80"/>
        <end position="127"/>
    </location>
</feature>
<comment type="caution">
    <text evidence="4">The sequence shown here is derived from an EMBL/GenBank/DDBJ whole genome shotgun (WGS) entry which is preliminary data.</text>
</comment>
<dbReference type="SUPFAM" id="SSF57756">
    <property type="entry name" value="Retrovirus zinc finger-like domains"/>
    <property type="match status" value="1"/>
</dbReference>
<evidence type="ECO:0000313" key="4">
    <source>
        <dbReference type="EMBL" id="KAL1835849.1"/>
    </source>
</evidence>
<feature type="domain" description="CCHC-type" evidence="3">
    <location>
        <begin position="286"/>
        <end position="299"/>
    </location>
</feature>
<reference evidence="4 5" key="1">
    <citation type="journal article" date="2024" name="Commun. Biol.">
        <title>Comparative genomic analysis of thermophilic fungi reveals convergent evolutionary adaptations and gene losses.</title>
        <authorList>
            <person name="Steindorff A.S."/>
            <person name="Aguilar-Pontes M.V."/>
            <person name="Robinson A.J."/>
            <person name="Andreopoulos B."/>
            <person name="LaButti K."/>
            <person name="Kuo A."/>
            <person name="Mondo S."/>
            <person name="Riley R."/>
            <person name="Otillar R."/>
            <person name="Haridas S."/>
            <person name="Lipzen A."/>
            <person name="Grimwood J."/>
            <person name="Schmutz J."/>
            <person name="Clum A."/>
            <person name="Reid I.D."/>
            <person name="Moisan M.C."/>
            <person name="Butler G."/>
            <person name="Nguyen T.T.M."/>
            <person name="Dewar K."/>
            <person name="Conant G."/>
            <person name="Drula E."/>
            <person name="Henrissat B."/>
            <person name="Hansel C."/>
            <person name="Singer S."/>
            <person name="Hutchinson M.I."/>
            <person name="de Vries R.P."/>
            <person name="Natvig D.O."/>
            <person name="Powell A.J."/>
            <person name="Tsang A."/>
            <person name="Grigoriev I.V."/>
        </authorList>
    </citation>
    <scope>NUCLEOTIDE SEQUENCE [LARGE SCALE GENOMIC DNA]</scope>
    <source>
        <strain evidence="4 5">CBS 620.91</strain>
    </source>
</reference>
<organism evidence="4 5">
    <name type="scientific">Humicola insolens</name>
    <name type="common">Soft-rot fungus</name>
    <dbReference type="NCBI Taxonomy" id="85995"/>
    <lineage>
        <taxon>Eukaryota</taxon>
        <taxon>Fungi</taxon>
        <taxon>Dikarya</taxon>
        <taxon>Ascomycota</taxon>
        <taxon>Pezizomycotina</taxon>
        <taxon>Sordariomycetes</taxon>
        <taxon>Sordariomycetidae</taxon>
        <taxon>Sordariales</taxon>
        <taxon>Chaetomiaceae</taxon>
        <taxon>Mycothermus</taxon>
    </lineage>
</organism>
<dbReference type="InterPro" id="IPR001878">
    <property type="entry name" value="Znf_CCHC"/>
</dbReference>
<feature type="region of interest" description="Disordered" evidence="2">
    <location>
        <begin position="443"/>
        <end position="469"/>
    </location>
</feature>
<keyword evidence="5" id="KW-1185">Reference proteome</keyword>
<evidence type="ECO:0000313" key="5">
    <source>
        <dbReference type="Proteomes" id="UP001583172"/>
    </source>
</evidence>
<dbReference type="Proteomes" id="UP001583172">
    <property type="component" value="Unassembled WGS sequence"/>
</dbReference>
<keyword evidence="1" id="KW-0863">Zinc-finger</keyword>
<evidence type="ECO:0000256" key="1">
    <source>
        <dbReference type="PROSITE-ProRule" id="PRU00047"/>
    </source>
</evidence>
<dbReference type="EMBL" id="JAZGSY010000525">
    <property type="protein sequence ID" value="KAL1835849.1"/>
    <property type="molecule type" value="Genomic_DNA"/>
</dbReference>
<keyword evidence="1" id="KW-0862">Zinc</keyword>
<dbReference type="Gene3D" id="4.10.60.10">
    <property type="entry name" value="Zinc finger, CCHC-type"/>
    <property type="match status" value="1"/>
</dbReference>
<dbReference type="PROSITE" id="PS50158">
    <property type="entry name" value="ZF_CCHC"/>
    <property type="match status" value="1"/>
</dbReference>
<accession>A0ABR3V261</accession>
<feature type="compositionally biased region" description="Low complexity" evidence="2">
    <location>
        <begin position="445"/>
        <end position="467"/>
    </location>
</feature>
<proteinExistence type="predicted"/>
<feature type="compositionally biased region" description="Low complexity" evidence="2">
    <location>
        <begin position="80"/>
        <end position="110"/>
    </location>
</feature>
<keyword evidence="1" id="KW-0479">Metal-binding</keyword>
<name>A0ABR3V261_HUMIN</name>